<feature type="chain" id="PRO_5045632403" evidence="1">
    <location>
        <begin position="20"/>
        <end position="127"/>
    </location>
</feature>
<keyword evidence="2" id="KW-0378">Hydrolase</keyword>
<reference evidence="2" key="1">
    <citation type="submission" date="2022-10" db="EMBL/GenBank/DDBJ databases">
        <title>Culturing micro-colonial fungi from biological soil crusts in the Mojave desert and describing Neophaeococcomyces mojavensis, and introducing the new genera and species Taxawa tesnikishii.</title>
        <authorList>
            <person name="Kurbessoian T."/>
            <person name="Stajich J.E."/>
        </authorList>
    </citation>
    <scope>NUCLEOTIDE SEQUENCE</scope>
    <source>
        <strain evidence="2">TK_1</strain>
    </source>
</reference>
<name>A0ABQ9NK01_9PEZI</name>
<dbReference type="EC" id="3.4.14.9" evidence="2"/>
<dbReference type="Proteomes" id="UP001172684">
    <property type="component" value="Unassembled WGS sequence"/>
</dbReference>
<evidence type="ECO:0000313" key="2">
    <source>
        <dbReference type="EMBL" id="KAJ9657959.1"/>
    </source>
</evidence>
<organism evidence="2 3">
    <name type="scientific">Coniosporium apollinis</name>
    <dbReference type="NCBI Taxonomy" id="61459"/>
    <lineage>
        <taxon>Eukaryota</taxon>
        <taxon>Fungi</taxon>
        <taxon>Dikarya</taxon>
        <taxon>Ascomycota</taxon>
        <taxon>Pezizomycotina</taxon>
        <taxon>Dothideomycetes</taxon>
        <taxon>Dothideomycetes incertae sedis</taxon>
        <taxon>Coniosporium</taxon>
    </lineage>
</organism>
<dbReference type="GO" id="GO:0016787">
    <property type="term" value="F:hydrolase activity"/>
    <property type="evidence" value="ECO:0007669"/>
    <property type="project" value="UniProtKB-KW"/>
</dbReference>
<proteinExistence type="predicted"/>
<feature type="signal peptide" evidence="1">
    <location>
        <begin position="1"/>
        <end position="19"/>
    </location>
</feature>
<dbReference type="PANTHER" id="PTHR14218">
    <property type="entry name" value="PROTEASE S8 TRIPEPTIDYL PEPTIDASE I CLN2"/>
    <property type="match status" value="1"/>
</dbReference>
<evidence type="ECO:0000256" key="1">
    <source>
        <dbReference type="SAM" id="SignalP"/>
    </source>
</evidence>
<accession>A0ABQ9NK01</accession>
<dbReference type="EMBL" id="JAPDRL010000093">
    <property type="protein sequence ID" value="KAJ9657959.1"/>
    <property type="molecule type" value="Genomic_DNA"/>
</dbReference>
<dbReference type="InterPro" id="IPR036852">
    <property type="entry name" value="Peptidase_S8/S53_dom_sf"/>
</dbReference>
<dbReference type="InterPro" id="IPR050819">
    <property type="entry name" value="Tripeptidyl-peptidase_I"/>
</dbReference>
<dbReference type="PANTHER" id="PTHR14218:SF15">
    <property type="entry name" value="TRIPEPTIDYL-PEPTIDASE 1"/>
    <property type="match status" value="1"/>
</dbReference>
<keyword evidence="1" id="KW-0732">Signal</keyword>
<protein>
    <submittedName>
        <fullName evidence="2">Tripeptidyl-peptidase sed2</fullName>
        <ecNumber evidence="2">3.4.14.9</ecNumber>
    </submittedName>
</protein>
<sequence length="127" mass="14019">MRTAALLAACLSLVNIINGYGFSIAMMENIGTVPDGWRMVGVPDPSQRLRFRIAVKQGYKALTDIVDGGSTGCMLNELGEPETPYVSGASWNATVGWDPVTGWGKPDFGKMLKLAMRREERRPWRWG</sequence>
<dbReference type="Gene3D" id="3.40.50.200">
    <property type="entry name" value="Peptidase S8/S53 domain"/>
    <property type="match status" value="1"/>
</dbReference>
<dbReference type="SUPFAM" id="SSF52743">
    <property type="entry name" value="Subtilisin-like"/>
    <property type="match status" value="1"/>
</dbReference>
<evidence type="ECO:0000313" key="3">
    <source>
        <dbReference type="Proteomes" id="UP001172684"/>
    </source>
</evidence>
<comment type="caution">
    <text evidence="2">The sequence shown here is derived from an EMBL/GenBank/DDBJ whole genome shotgun (WGS) entry which is preliminary data.</text>
</comment>
<gene>
    <name evidence="2" type="primary">SED2</name>
    <name evidence="2" type="ORF">H2201_007966</name>
</gene>
<keyword evidence="3" id="KW-1185">Reference proteome</keyword>